<evidence type="ECO:0000313" key="1">
    <source>
        <dbReference type="EMBL" id="JAD22257.1"/>
    </source>
</evidence>
<organism evidence="1">
    <name type="scientific">Arundo donax</name>
    <name type="common">Giant reed</name>
    <name type="synonym">Donax arundinaceus</name>
    <dbReference type="NCBI Taxonomy" id="35708"/>
    <lineage>
        <taxon>Eukaryota</taxon>
        <taxon>Viridiplantae</taxon>
        <taxon>Streptophyta</taxon>
        <taxon>Embryophyta</taxon>
        <taxon>Tracheophyta</taxon>
        <taxon>Spermatophyta</taxon>
        <taxon>Magnoliopsida</taxon>
        <taxon>Liliopsida</taxon>
        <taxon>Poales</taxon>
        <taxon>Poaceae</taxon>
        <taxon>PACMAD clade</taxon>
        <taxon>Arundinoideae</taxon>
        <taxon>Arundineae</taxon>
        <taxon>Arundo</taxon>
    </lineage>
</organism>
<protein>
    <submittedName>
        <fullName evidence="1">Uncharacterized protein</fullName>
    </submittedName>
</protein>
<proteinExistence type="predicted"/>
<reference evidence="1" key="2">
    <citation type="journal article" date="2015" name="Data Brief">
        <title>Shoot transcriptome of the giant reed, Arundo donax.</title>
        <authorList>
            <person name="Barrero R.A."/>
            <person name="Guerrero F.D."/>
            <person name="Moolhuijzen P."/>
            <person name="Goolsby J.A."/>
            <person name="Tidwell J."/>
            <person name="Bellgard S.E."/>
            <person name="Bellgard M.I."/>
        </authorList>
    </citation>
    <scope>NUCLEOTIDE SEQUENCE</scope>
    <source>
        <tissue evidence="1">Shoot tissue taken approximately 20 cm above the soil surface</tissue>
    </source>
</reference>
<name>A0A0A8YHU8_ARUDO</name>
<reference evidence="1" key="1">
    <citation type="submission" date="2014-09" db="EMBL/GenBank/DDBJ databases">
        <authorList>
            <person name="Magalhaes I.L.F."/>
            <person name="Oliveira U."/>
            <person name="Santos F.R."/>
            <person name="Vidigal T.H.D.A."/>
            <person name="Brescovit A.D."/>
            <person name="Santos A.J."/>
        </authorList>
    </citation>
    <scope>NUCLEOTIDE SEQUENCE</scope>
    <source>
        <tissue evidence="1">Shoot tissue taken approximately 20 cm above the soil surface</tissue>
    </source>
</reference>
<accession>A0A0A8YHU8</accession>
<dbReference type="EMBL" id="GBRH01275638">
    <property type="protein sequence ID" value="JAD22257.1"/>
    <property type="molecule type" value="Transcribed_RNA"/>
</dbReference>
<dbReference type="AlphaFoldDB" id="A0A0A8YHU8"/>
<sequence>MSSGTVKHKDIVKDGIQNQTEFSINIKCYI</sequence>